<keyword evidence="10" id="KW-1185">Reference proteome</keyword>
<dbReference type="VEuPathDB" id="FungiDB:PSTT_05377"/>
<evidence type="ECO:0000256" key="1">
    <source>
        <dbReference type="ARBA" id="ARBA00001974"/>
    </source>
</evidence>
<dbReference type="GO" id="GO:0047545">
    <property type="term" value="F:(S)-2-hydroxyglutarate dehydrogenase activity"/>
    <property type="evidence" value="ECO:0007669"/>
    <property type="project" value="UniProtKB-EC"/>
</dbReference>
<comment type="catalytic activity">
    <reaction evidence="5">
        <text>(S)-2-hydroxyglutarate + A = 2-oxoglutarate + AH2</text>
        <dbReference type="Rhea" id="RHEA:21252"/>
        <dbReference type="ChEBI" id="CHEBI:13193"/>
        <dbReference type="ChEBI" id="CHEBI:16782"/>
        <dbReference type="ChEBI" id="CHEBI:16810"/>
        <dbReference type="ChEBI" id="CHEBI:17499"/>
        <dbReference type="EC" id="1.1.99.2"/>
    </reaction>
</comment>
<dbReference type="Gene3D" id="3.50.50.60">
    <property type="entry name" value="FAD/NAD(P)-binding domain"/>
    <property type="match status" value="1"/>
</dbReference>
<dbReference type="Proteomes" id="UP000239156">
    <property type="component" value="Unassembled WGS sequence"/>
</dbReference>
<dbReference type="Gene3D" id="3.30.9.10">
    <property type="entry name" value="D-Amino Acid Oxidase, subunit A, domain 2"/>
    <property type="match status" value="1"/>
</dbReference>
<dbReference type="EMBL" id="PKSL01000039">
    <property type="protein sequence ID" value="POW11339.1"/>
    <property type="molecule type" value="Genomic_DNA"/>
</dbReference>
<keyword evidence="2" id="KW-0285">Flavoprotein</keyword>
<evidence type="ECO:0000256" key="2">
    <source>
        <dbReference type="ARBA" id="ARBA00022630"/>
    </source>
</evidence>
<dbReference type="EC" id="1.1.99.2" evidence="7"/>
<evidence type="ECO:0000256" key="5">
    <source>
        <dbReference type="ARBA" id="ARBA00036066"/>
    </source>
</evidence>
<evidence type="ECO:0000256" key="8">
    <source>
        <dbReference type="ARBA" id="ARBA00041137"/>
    </source>
</evidence>
<proteinExistence type="inferred from homology"/>
<sequence length="503" mass="56561">MMGSKTTISRLRQNFGFIPAEATVDHLVIGAGVVGLAIARELTNRFRDRSTFVVERNAQPGQETRYEEILVYTPRQARLIGVTGIYYPQDSLKTRLCIRGRNLLYEYCRKQNIPHKKIGKIIISKSREEKEYLSKLYTKCQVMNEDEVLRRAVNYGRMKDSELVSLRKLNQAEVLKLEPDLSQEVGFGLFSPETGIIDSHAFISSLENSIEDSENGELVYGTKVVRIDRSSSEQGWVIQTLTNDNQSTGGQRNSVLGKCVINCAGLNAHNIYNHLLYPRTEQLQLGFCKGSYYSYNSPKGVSSIGHLIYPTPIQGSTKGSSTSGVVGLGTHLTLDLNNKIRFGPDVEWLDIQSVHSEELQDFWINLLNPNDQRLESTYLSVKSYLPGIDINHLSPDYSGIRPKLSTNDKNLNESNLRILNREDEKVGGGRQLELSDFYIQESEPGFVNLFGIESPGLTSSLAIGEYLSGLIAHIFDGPRHTHSRNRHPQQRFSTVGKLDDWAN</sequence>
<evidence type="ECO:0000256" key="6">
    <source>
        <dbReference type="ARBA" id="ARBA00037941"/>
    </source>
</evidence>
<evidence type="ECO:0000256" key="3">
    <source>
        <dbReference type="ARBA" id="ARBA00022827"/>
    </source>
</evidence>
<evidence type="ECO:0000313" key="9">
    <source>
        <dbReference type="EMBL" id="POW11339.1"/>
    </source>
</evidence>
<comment type="caution">
    <text evidence="9">The sequence shown here is derived from an EMBL/GenBank/DDBJ whole genome shotgun (WGS) entry which is preliminary data.</text>
</comment>
<dbReference type="Pfam" id="PF01266">
    <property type="entry name" value="DAO"/>
    <property type="match status" value="1"/>
</dbReference>
<keyword evidence="3" id="KW-0274">FAD</keyword>
<dbReference type="OrthoDB" id="498204at2759"/>
<comment type="cofactor">
    <cofactor evidence="1">
        <name>FAD</name>
        <dbReference type="ChEBI" id="CHEBI:57692"/>
    </cofactor>
</comment>
<dbReference type="PANTHER" id="PTHR43104:SF4">
    <property type="entry name" value="L-2-HYDROXYGLUTARATE DEHYDROGENASE, MITOCHONDRIAL"/>
    <property type="match status" value="1"/>
</dbReference>
<evidence type="ECO:0000313" key="10">
    <source>
        <dbReference type="Proteomes" id="UP000239156"/>
    </source>
</evidence>
<dbReference type="InterPro" id="IPR006076">
    <property type="entry name" value="FAD-dep_OxRdtase"/>
</dbReference>
<accession>A0A2S4VPD3</accession>
<reference evidence="9" key="1">
    <citation type="submission" date="2017-12" db="EMBL/GenBank/DDBJ databases">
        <title>Gene loss provides genomic basis for host adaptation in cereal stripe rust fungi.</title>
        <authorList>
            <person name="Xia C."/>
        </authorList>
    </citation>
    <scope>NUCLEOTIDE SEQUENCE [LARGE SCALE GENOMIC DNA]</scope>
    <source>
        <strain evidence="9">93-210</strain>
    </source>
</reference>
<organism evidence="9 10">
    <name type="scientific">Puccinia striiformis</name>
    <dbReference type="NCBI Taxonomy" id="27350"/>
    <lineage>
        <taxon>Eukaryota</taxon>
        <taxon>Fungi</taxon>
        <taxon>Dikarya</taxon>
        <taxon>Basidiomycota</taxon>
        <taxon>Pucciniomycotina</taxon>
        <taxon>Pucciniomycetes</taxon>
        <taxon>Pucciniales</taxon>
        <taxon>Pucciniaceae</taxon>
        <taxon>Puccinia</taxon>
    </lineage>
</organism>
<keyword evidence="4" id="KW-0560">Oxidoreductase</keyword>
<dbReference type="InterPro" id="IPR036188">
    <property type="entry name" value="FAD/NAD-bd_sf"/>
</dbReference>
<dbReference type="AlphaFoldDB" id="A0A2S4VPD3"/>
<gene>
    <name evidence="9" type="ORF">PSTT_05377</name>
</gene>
<dbReference type="PANTHER" id="PTHR43104">
    <property type="entry name" value="L-2-HYDROXYGLUTARATE DEHYDROGENASE, MITOCHONDRIAL"/>
    <property type="match status" value="1"/>
</dbReference>
<protein>
    <recommendedName>
        <fullName evidence="8">L-2-hydroxyglutarate dehydrogenase, mitochondrial</fullName>
        <ecNumber evidence="7">1.1.99.2</ecNumber>
    </recommendedName>
</protein>
<evidence type="ECO:0000256" key="7">
    <source>
        <dbReference type="ARBA" id="ARBA00038878"/>
    </source>
</evidence>
<name>A0A2S4VPD3_9BASI</name>
<evidence type="ECO:0000256" key="4">
    <source>
        <dbReference type="ARBA" id="ARBA00023002"/>
    </source>
</evidence>
<dbReference type="SUPFAM" id="SSF51905">
    <property type="entry name" value="FAD/NAD(P)-binding domain"/>
    <property type="match status" value="1"/>
</dbReference>
<dbReference type="VEuPathDB" id="FungiDB:PSHT_02379"/>
<comment type="similarity">
    <text evidence="6">Belongs to the L2HGDH family.</text>
</comment>